<sequence length="253" mass="30267">MENPLYLDYINIVKEIKDKQGRSLLKNKSFLFIQNGLKVLVKNLLEKVDGTDLEIMKLNRMCQDITKQTGLRRIEYLTYERIREDVGELNYEQSSYPQKMIKFKKKNGITQVELKLKNSLKLKKRIIQSWQHNIYSRMQILRIKQQLNGQVFNINEKLKLNSIQMLLDNMSHMNDLNLLRNLTKCRLSKKKQLDKYCDCSNYKFSLSQSLIYFVLIIQFKLQIHKLNFINKDSIKFINLGFLNQLIFAYRKIK</sequence>
<keyword evidence="2" id="KW-1185">Reference proteome</keyword>
<proteinExistence type="predicted"/>
<evidence type="ECO:0000313" key="2">
    <source>
        <dbReference type="Proteomes" id="UP000692954"/>
    </source>
</evidence>
<protein>
    <submittedName>
        <fullName evidence="1">Uncharacterized protein</fullName>
    </submittedName>
</protein>
<name>A0A8S1NRG8_9CILI</name>
<dbReference type="Proteomes" id="UP000692954">
    <property type="component" value="Unassembled WGS sequence"/>
</dbReference>
<dbReference type="AlphaFoldDB" id="A0A8S1NRG8"/>
<accession>A0A8S1NRG8</accession>
<organism evidence="1 2">
    <name type="scientific">Paramecium sonneborni</name>
    <dbReference type="NCBI Taxonomy" id="65129"/>
    <lineage>
        <taxon>Eukaryota</taxon>
        <taxon>Sar</taxon>
        <taxon>Alveolata</taxon>
        <taxon>Ciliophora</taxon>
        <taxon>Intramacronucleata</taxon>
        <taxon>Oligohymenophorea</taxon>
        <taxon>Peniculida</taxon>
        <taxon>Parameciidae</taxon>
        <taxon>Paramecium</taxon>
    </lineage>
</organism>
<evidence type="ECO:0000313" key="1">
    <source>
        <dbReference type="EMBL" id="CAD8094772.1"/>
    </source>
</evidence>
<gene>
    <name evidence="1" type="ORF">PSON_ATCC_30995.1.T0630059</name>
</gene>
<comment type="caution">
    <text evidence="1">The sequence shown here is derived from an EMBL/GenBank/DDBJ whole genome shotgun (WGS) entry which is preliminary data.</text>
</comment>
<dbReference type="EMBL" id="CAJJDN010000063">
    <property type="protein sequence ID" value="CAD8094772.1"/>
    <property type="molecule type" value="Genomic_DNA"/>
</dbReference>
<reference evidence="1" key="1">
    <citation type="submission" date="2021-01" db="EMBL/GenBank/DDBJ databases">
        <authorList>
            <consortium name="Genoscope - CEA"/>
            <person name="William W."/>
        </authorList>
    </citation>
    <scope>NUCLEOTIDE SEQUENCE</scope>
</reference>